<dbReference type="AlphaFoldDB" id="A0AA88HCJ3"/>
<dbReference type="Proteomes" id="UP001187531">
    <property type="component" value="Unassembled WGS sequence"/>
</dbReference>
<gene>
    <name evidence="2" type="ORF">QYM36_016820</name>
</gene>
<keyword evidence="3" id="KW-1185">Reference proteome</keyword>
<protein>
    <submittedName>
        <fullName evidence="2">Uncharacterized protein</fullName>
    </submittedName>
</protein>
<dbReference type="EMBL" id="JAVRJZ010000021">
    <property type="protein sequence ID" value="KAK2704544.1"/>
    <property type="molecule type" value="Genomic_DNA"/>
</dbReference>
<organism evidence="2 3">
    <name type="scientific">Artemia franciscana</name>
    <name type="common">Brine shrimp</name>
    <name type="synonym">Artemia sanfranciscana</name>
    <dbReference type="NCBI Taxonomy" id="6661"/>
    <lineage>
        <taxon>Eukaryota</taxon>
        <taxon>Metazoa</taxon>
        <taxon>Ecdysozoa</taxon>
        <taxon>Arthropoda</taxon>
        <taxon>Crustacea</taxon>
        <taxon>Branchiopoda</taxon>
        <taxon>Anostraca</taxon>
        <taxon>Artemiidae</taxon>
        <taxon>Artemia</taxon>
    </lineage>
</organism>
<sequence length="197" mass="22331">MLAVRGEREDSTLYFIIDESEQGSPTESSSSVGSKKKQDKTKNRLSNGRFLRRKRDEDVDPLTVCSFCKLPDYLFYRNPIKRTSVKLPSTAKLALVHELNNEPSAPPPPELEFTDLPSSFGAEIPLQERGKKENKKTKEDRKSLFASILGQGDAKYKKYDAKGAQDCYTRVMQVMILKSSLSWQKAVFRDTSPITVF</sequence>
<proteinExistence type="predicted"/>
<reference evidence="2" key="1">
    <citation type="submission" date="2023-07" db="EMBL/GenBank/DDBJ databases">
        <title>Chromosome-level genome assembly of Artemia franciscana.</title>
        <authorList>
            <person name="Jo E."/>
        </authorList>
    </citation>
    <scope>NUCLEOTIDE SEQUENCE</scope>
    <source>
        <tissue evidence="2">Whole body</tissue>
    </source>
</reference>
<evidence type="ECO:0000313" key="3">
    <source>
        <dbReference type="Proteomes" id="UP001187531"/>
    </source>
</evidence>
<name>A0AA88HCJ3_ARTSF</name>
<evidence type="ECO:0000256" key="1">
    <source>
        <dbReference type="SAM" id="MobiDB-lite"/>
    </source>
</evidence>
<evidence type="ECO:0000313" key="2">
    <source>
        <dbReference type="EMBL" id="KAK2704544.1"/>
    </source>
</evidence>
<accession>A0AA88HCJ3</accession>
<feature type="compositionally biased region" description="Low complexity" evidence="1">
    <location>
        <begin position="22"/>
        <end position="33"/>
    </location>
</feature>
<comment type="caution">
    <text evidence="2">The sequence shown here is derived from an EMBL/GenBank/DDBJ whole genome shotgun (WGS) entry which is preliminary data.</text>
</comment>
<feature type="compositionally biased region" description="Basic and acidic residues" evidence="1">
    <location>
        <begin position="1"/>
        <end position="11"/>
    </location>
</feature>
<feature type="region of interest" description="Disordered" evidence="1">
    <location>
        <begin position="1"/>
        <end position="49"/>
    </location>
</feature>